<reference evidence="2 3" key="1">
    <citation type="journal article" date="2021" name="Elife">
        <title>Chloroplast acquisition without the gene transfer in kleptoplastic sea slugs, Plakobranchus ocellatus.</title>
        <authorList>
            <person name="Maeda T."/>
            <person name="Takahashi S."/>
            <person name="Yoshida T."/>
            <person name="Shimamura S."/>
            <person name="Takaki Y."/>
            <person name="Nagai Y."/>
            <person name="Toyoda A."/>
            <person name="Suzuki Y."/>
            <person name="Arimoto A."/>
            <person name="Ishii H."/>
            <person name="Satoh N."/>
            <person name="Nishiyama T."/>
            <person name="Hasebe M."/>
            <person name="Maruyama T."/>
            <person name="Minagawa J."/>
            <person name="Obokata J."/>
            <person name="Shigenobu S."/>
        </authorList>
    </citation>
    <scope>NUCLEOTIDE SEQUENCE [LARGE SCALE GENOMIC DNA]</scope>
</reference>
<evidence type="ECO:0000256" key="1">
    <source>
        <dbReference type="SAM" id="MobiDB-lite"/>
    </source>
</evidence>
<gene>
    <name evidence="2" type="ORF">PoB_007455900</name>
</gene>
<proteinExistence type="predicted"/>
<dbReference type="EMBL" id="BLXT01008368">
    <property type="protein sequence ID" value="GFO48054.1"/>
    <property type="molecule type" value="Genomic_DNA"/>
</dbReference>
<dbReference type="Proteomes" id="UP000735302">
    <property type="component" value="Unassembled WGS sequence"/>
</dbReference>
<evidence type="ECO:0000313" key="2">
    <source>
        <dbReference type="EMBL" id="GFO48054.1"/>
    </source>
</evidence>
<sequence>MLFVAEPALKDKGMVRFHCAPTFEVPEVKAVLSSLNTPNKLTDTLGRIRKEKGRFEILLLTKLSASPAFSAGHIWSPDFLTSSITNGTIRQPSLLIRHIRSPDFLTSSVTNETVNPKAMQTNRITVMSPQMMTHYWIVCQECLTEDTMINNRQSNRNSTRVELASLYWNSTTTENDGGCDDDDDVDDDDDDVGGKKAILRRELLLPT</sequence>
<name>A0AAV4DUY6_9GAST</name>
<accession>A0AAV4DUY6</accession>
<feature type="region of interest" description="Disordered" evidence="1">
    <location>
        <begin position="174"/>
        <end position="193"/>
    </location>
</feature>
<protein>
    <submittedName>
        <fullName evidence="2">Uncharacterized protein</fullName>
    </submittedName>
</protein>
<feature type="compositionally biased region" description="Acidic residues" evidence="1">
    <location>
        <begin position="177"/>
        <end position="191"/>
    </location>
</feature>
<organism evidence="2 3">
    <name type="scientific">Plakobranchus ocellatus</name>
    <dbReference type="NCBI Taxonomy" id="259542"/>
    <lineage>
        <taxon>Eukaryota</taxon>
        <taxon>Metazoa</taxon>
        <taxon>Spiralia</taxon>
        <taxon>Lophotrochozoa</taxon>
        <taxon>Mollusca</taxon>
        <taxon>Gastropoda</taxon>
        <taxon>Heterobranchia</taxon>
        <taxon>Euthyneura</taxon>
        <taxon>Panpulmonata</taxon>
        <taxon>Sacoglossa</taxon>
        <taxon>Placobranchoidea</taxon>
        <taxon>Plakobranchidae</taxon>
        <taxon>Plakobranchus</taxon>
    </lineage>
</organism>
<dbReference type="AlphaFoldDB" id="A0AAV4DUY6"/>
<comment type="caution">
    <text evidence="2">The sequence shown here is derived from an EMBL/GenBank/DDBJ whole genome shotgun (WGS) entry which is preliminary data.</text>
</comment>
<keyword evidence="3" id="KW-1185">Reference proteome</keyword>
<evidence type="ECO:0000313" key="3">
    <source>
        <dbReference type="Proteomes" id="UP000735302"/>
    </source>
</evidence>